<sequence>MAQGAGPDKISTRKSGAKKGAQKYQNKEAYKHNRNSKRTKEILALPVDGLCKHCTEIILWRKQFRKYKPLTAPKRCVGCDQKAIKKAYHVLCDDCAAKKHVCAKCTKPEEIVQHENIKTPEEIQSEKQELEGKLARLRERERRTYLRKLERGEIDASEVPDVGDDYDSFDDDFSDSDIDNK</sequence>
<name>A0A9W8A3C5_9FUNG</name>
<accession>A0A9W8A3C5</accession>
<gene>
    <name evidence="2" type="ORF">H4219_002443</name>
</gene>
<feature type="region of interest" description="Disordered" evidence="1">
    <location>
        <begin position="1"/>
        <end position="35"/>
    </location>
</feature>
<comment type="caution">
    <text evidence="2">The sequence shown here is derived from an EMBL/GenBank/DDBJ whole genome shotgun (WGS) entry which is preliminary data.</text>
</comment>
<keyword evidence="3" id="KW-1185">Reference proteome</keyword>
<reference evidence="2" key="1">
    <citation type="submission" date="2022-07" db="EMBL/GenBank/DDBJ databases">
        <title>Phylogenomic reconstructions and comparative analyses of Kickxellomycotina fungi.</title>
        <authorList>
            <person name="Reynolds N.K."/>
            <person name="Stajich J.E."/>
            <person name="Barry K."/>
            <person name="Grigoriev I.V."/>
            <person name="Crous P."/>
            <person name="Smith M.E."/>
        </authorList>
    </citation>
    <scope>NUCLEOTIDE SEQUENCE</scope>
    <source>
        <strain evidence="2">NBRC 100468</strain>
    </source>
</reference>
<protein>
    <submittedName>
        <fullName evidence="2">Uncharacterized protein</fullName>
    </submittedName>
</protein>
<dbReference type="InterPro" id="IPR019351">
    <property type="entry name" value="DUF2039"/>
</dbReference>
<dbReference type="AlphaFoldDB" id="A0A9W8A3C5"/>
<dbReference type="PANTHER" id="PTHR22876:SF5">
    <property type="entry name" value="CHROMOSOME 9 OPEN READING FRAME 85"/>
    <property type="match status" value="1"/>
</dbReference>
<evidence type="ECO:0000313" key="3">
    <source>
        <dbReference type="Proteomes" id="UP001150538"/>
    </source>
</evidence>
<evidence type="ECO:0000313" key="2">
    <source>
        <dbReference type="EMBL" id="KAJ1918721.1"/>
    </source>
</evidence>
<organism evidence="2 3">
    <name type="scientific">Mycoemilia scoparia</name>
    <dbReference type="NCBI Taxonomy" id="417184"/>
    <lineage>
        <taxon>Eukaryota</taxon>
        <taxon>Fungi</taxon>
        <taxon>Fungi incertae sedis</taxon>
        <taxon>Zoopagomycota</taxon>
        <taxon>Kickxellomycotina</taxon>
        <taxon>Kickxellomycetes</taxon>
        <taxon>Kickxellales</taxon>
        <taxon>Kickxellaceae</taxon>
        <taxon>Mycoemilia</taxon>
    </lineage>
</organism>
<dbReference type="OrthoDB" id="250548at2759"/>
<evidence type="ECO:0000256" key="1">
    <source>
        <dbReference type="SAM" id="MobiDB-lite"/>
    </source>
</evidence>
<dbReference type="PANTHER" id="PTHR22876">
    <property type="entry name" value="ZGC:101016"/>
    <property type="match status" value="1"/>
</dbReference>
<proteinExistence type="predicted"/>
<feature type="region of interest" description="Disordered" evidence="1">
    <location>
        <begin position="157"/>
        <end position="181"/>
    </location>
</feature>
<dbReference type="Pfam" id="PF10217">
    <property type="entry name" value="DUF2039"/>
    <property type="match status" value="1"/>
</dbReference>
<dbReference type="EMBL" id="JANBPU010000039">
    <property type="protein sequence ID" value="KAJ1918721.1"/>
    <property type="molecule type" value="Genomic_DNA"/>
</dbReference>
<dbReference type="Proteomes" id="UP001150538">
    <property type="component" value="Unassembled WGS sequence"/>
</dbReference>